<organism evidence="2 3">
    <name type="scientific">Cupriavidus necator (strain ATCC 17699 / DSM 428 / KCTC 22496 / NCIMB 10442 / H16 / Stanier 337)</name>
    <name type="common">Ralstonia eutropha</name>
    <dbReference type="NCBI Taxonomy" id="381666"/>
    <lineage>
        <taxon>Bacteria</taxon>
        <taxon>Pseudomonadati</taxon>
        <taxon>Pseudomonadota</taxon>
        <taxon>Betaproteobacteria</taxon>
        <taxon>Burkholderiales</taxon>
        <taxon>Burkholderiaceae</taxon>
        <taxon>Cupriavidus</taxon>
    </lineage>
</organism>
<gene>
    <name evidence="2" type="ordered locus">PHG150</name>
</gene>
<dbReference type="HOGENOM" id="CLU_1118709_0_0_4"/>
<dbReference type="Proteomes" id="UP000008210">
    <property type="component" value="Plasmid megaplasmid pHG1"/>
</dbReference>
<evidence type="ECO:0000256" key="1">
    <source>
        <dbReference type="SAM" id="MobiDB-lite"/>
    </source>
</evidence>
<keyword evidence="2" id="KW-0614">Plasmid</keyword>
<sequence length="248" mass="27390">MQRNRAARHRNGVGIQQRLDLATDWHTELGGSGQHLLQRLPQLILSLITEAQARVASGAHQRRRRIRSFVGKPVQHRAAAPAQVLITTCAEPARRDPKPVGPGQVPGQPLRRSALGNQLPLRLQVALDRQSNRQHRLAVRVRLLEHGAVLRPEAAQVQAIRLKVLERVVELAHGNLDHDGLVDIHAEKIMVAELRGAPRAQAQIDGVKNARLARVTRSDQRVEARARPPGEMLDAAKVADLDFAQASH</sequence>
<accession>Q7WXI4</accession>
<feature type="region of interest" description="Disordered" evidence="1">
    <location>
        <begin position="93"/>
        <end position="112"/>
    </location>
</feature>
<evidence type="ECO:0000313" key="2">
    <source>
        <dbReference type="EMBL" id="AAP85902.1"/>
    </source>
</evidence>
<protein>
    <submittedName>
        <fullName evidence="2">Uncharacterized protein</fullName>
    </submittedName>
</protein>
<proteinExistence type="predicted"/>
<dbReference type="KEGG" id="reh:PHG150"/>
<reference evidence="2 3" key="1">
    <citation type="journal article" date="2003" name="J. Mol. Biol.">
        <title>Complete nucleotide sequence of pHG1: a Ralstonia eutropha H16 megaplasmid encoding key enzymes of H(2)-based lithoautotrophy and anaerobiosis.</title>
        <authorList>
            <person name="Schwartz E."/>
            <person name="Henne A."/>
            <person name="Cramm R."/>
            <person name="Eitinger T."/>
            <person name="Friedrich B."/>
            <person name="Gottschalk G."/>
        </authorList>
    </citation>
    <scope>NUCLEOTIDE SEQUENCE [LARGE SCALE GENOMIC DNA]</scope>
    <source>
        <strain evidence="3">ATCC 17699 / DSM 428 / KCTC 22496 / NCIMB 10442 / H16 / Stanier 337</strain>
        <plasmid evidence="2 3">megaplasmid pHG1</plasmid>
    </source>
</reference>
<keyword evidence="3" id="KW-1185">Reference proteome</keyword>
<geneLocation type="plasmid" evidence="2 3">
    <name>megaplasmid pHG1</name>
</geneLocation>
<dbReference type="EMBL" id="AY305378">
    <property type="protein sequence ID" value="AAP85902.1"/>
    <property type="molecule type" value="Genomic_DNA"/>
</dbReference>
<evidence type="ECO:0000313" key="3">
    <source>
        <dbReference type="Proteomes" id="UP000008210"/>
    </source>
</evidence>
<name>Q7WXI4_CUPNH</name>
<dbReference type="AlphaFoldDB" id="Q7WXI4"/>